<comment type="caution">
    <text evidence="1">The sequence shown here is derived from an EMBL/GenBank/DDBJ whole genome shotgun (WGS) entry which is preliminary data.</text>
</comment>
<evidence type="ECO:0000313" key="1">
    <source>
        <dbReference type="EMBL" id="GBM33913.1"/>
    </source>
</evidence>
<dbReference type="AlphaFoldDB" id="A0A4Y2EXG8"/>
<reference evidence="1 2" key="1">
    <citation type="journal article" date="2019" name="Sci. Rep.">
        <title>Orb-weaving spider Araneus ventricosus genome elucidates the spidroin gene catalogue.</title>
        <authorList>
            <person name="Kono N."/>
            <person name="Nakamura H."/>
            <person name="Ohtoshi R."/>
            <person name="Moran D.A.P."/>
            <person name="Shinohara A."/>
            <person name="Yoshida Y."/>
            <person name="Fujiwara M."/>
            <person name="Mori M."/>
            <person name="Tomita M."/>
            <person name="Arakawa K."/>
        </authorList>
    </citation>
    <scope>NUCLEOTIDE SEQUENCE [LARGE SCALE GENOMIC DNA]</scope>
</reference>
<gene>
    <name evidence="1" type="ORF">AVEN_74650_1</name>
</gene>
<sequence>MHKSVSDDKINHNTSEAFSSLKNVIESQNLEGRVADSRPTCNLRSDAHADSGSYALPLVWCSTWKVRHGLRCHPCHRRLSQNYEVDPQTGLV</sequence>
<name>A0A4Y2EXG8_ARAVE</name>
<keyword evidence="2" id="KW-1185">Reference proteome</keyword>
<proteinExistence type="predicted"/>
<protein>
    <submittedName>
        <fullName evidence="1">Uncharacterized protein</fullName>
    </submittedName>
</protein>
<accession>A0A4Y2EXG8</accession>
<evidence type="ECO:0000313" key="2">
    <source>
        <dbReference type="Proteomes" id="UP000499080"/>
    </source>
</evidence>
<dbReference type="EMBL" id="BGPR01000745">
    <property type="protein sequence ID" value="GBM33913.1"/>
    <property type="molecule type" value="Genomic_DNA"/>
</dbReference>
<dbReference type="Proteomes" id="UP000499080">
    <property type="component" value="Unassembled WGS sequence"/>
</dbReference>
<organism evidence="1 2">
    <name type="scientific">Araneus ventricosus</name>
    <name type="common">Orbweaver spider</name>
    <name type="synonym">Epeira ventricosa</name>
    <dbReference type="NCBI Taxonomy" id="182803"/>
    <lineage>
        <taxon>Eukaryota</taxon>
        <taxon>Metazoa</taxon>
        <taxon>Ecdysozoa</taxon>
        <taxon>Arthropoda</taxon>
        <taxon>Chelicerata</taxon>
        <taxon>Arachnida</taxon>
        <taxon>Araneae</taxon>
        <taxon>Araneomorphae</taxon>
        <taxon>Entelegynae</taxon>
        <taxon>Araneoidea</taxon>
        <taxon>Araneidae</taxon>
        <taxon>Araneus</taxon>
    </lineage>
</organism>